<comment type="caution">
    <text evidence="1">The sequence shown here is derived from an EMBL/GenBank/DDBJ whole genome shotgun (WGS) entry which is preliminary data.</text>
</comment>
<sequence>MGGELALFMGHQFTKVREFRVDPAMVLSPELGGVATVHRHLELKLPLEGRSPLSTTTSTLSFEKSADDFPVLTVLKVSPLSCSPKFFKTSLWE</sequence>
<evidence type="ECO:0000313" key="1">
    <source>
        <dbReference type="EMBL" id="MCT7966663.1"/>
    </source>
</evidence>
<gene>
    <name evidence="1" type="ORF">NG799_10000</name>
</gene>
<accession>A0ABT2MPN0</accession>
<organism evidence="1 2">
    <name type="scientific">Laspinema palackyanum D2a</name>
    <dbReference type="NCBI Taxonomy" id="2953684"/>
    <lineage>
        <taxon>Bacteria</taxon>
        <taxon>Bacillati</taxon>
        <taxon>Cyanobacteriota</taxon>
        <taxon>Cyanophyceae</taxon>
        <taxon>Oscillatoriophycideae</taxon>
        <taxon>Oscillatoriales</taxon>
        <taxon>Laspinemataceae</taxon>
        <taxon>Laspinema</taxon>
        <taxon>Laspinema palackyanum</taxon>
    </lineage>
</organism>
<name>A0ABT2MPN0_9CYAN</name>
<protein>
    <submittedName>
        <fullName evidence="1">Uncharacterized protein</fullName>
    </submittedName>
</protein>
<evidence type="ECO:0000313" key="2">
    <source>
        <dbReference type="Proteomes" id="UP001525890"/>
    </source>
</evidence>
<dbReference type="EMBL" id="JAMXFF010000012">
    <property type="protein sequence ID" value="MCT7966663.1"/>
    <property type="molecule type" value="Genomic_DNA"/>
</dbReference>
<proteinExistence type="predicted"/>
<reference evidence="1 2" key="1">
    <citation type="journal article" date="2022" name="Front. Microbiol.">
        <title>High genomic differentiation and limited gene flow indicate recent cryptic speciation within the genus Laspinema (cyanobacteria).</title>
        <authorList>
            <person name="Stanojkovic A."/>
            <person name="Skoupy S."/>
            <person name="Skaloud P."/>
            <person name="Dvorak P."/>
        </authorList>
    </citation>
    <scope>NUCLEOTIDE SEQUENCE [LARGE SCALE GENOMIC DNA]</scope>
    <source>
        <strain evidence="1 2">D2a</strain>
    </source>
</reference>
<dbReference type="Proteomes" id="UP001525890">
    <property type="component" value="Unassembled WGS sequence"/>
</dbReference>
<keyword evidence="2" id="KW-1185">Reference proteome</keyword>